<dbReference type="PANTHER" id="PTHR48475:SF1">
    <property type="entry name" value="RNASE H TYPE-1 DOMAIN-CONTAINING PROTEIN"/>
    <property type="match status" value="1"/>
</dbReference>
<dbReference type="PANTHER" id="PTHR48475">
    <property type="entry name" value="RIBONUCLEASE H"/>
    <property type="match status" value="1"/>
</dbReference>
<dbReference type="InterPro" id="IPR036397">
    <property type="entry name" value="RNaseH_sf"/>
</dbReference>
<dbReference type="EMBL" id="BLAL01000239">
    <property type="protein sequence ID" value="GES95055.1"/>
    <property type="molecule type" value="Genomic_DNA"/>
</dbReference>
<dbReference type="OrthoDB" id="2419944at2759"/>
<proteinExistence type="predicted"/>
<evidence type="ECO:0000313" key="2">
    <source>
        <dbReference type="Proteomes" id="UP000615446"/>
    </source>
</evidence>
<reference evidence="1" key="1">
    <citation type="submission" date="2019-10" db="EMBL/GenBank/DDBJ databases">
        <title>Conservation and host-specific expression of non-tandemly repeated heterogenous ribosome RNA gene in arbuscular mycorrhizal fungi.</title>
        <authorList>
            <person name="Maeda T."/>
            <person name="Kobayashi Y."/>
            <person name="Nakagawa T."/>
            <person name="Ezawa T."/>
            <person name="Yamaguchi K."/>
            <person name="Bino T."/>
            <person name="Nishimoto Y."/>
            <person name="Shigenobu S."/>
            <person name="Kawaguchi M."/>
        </authorList>
    </citation>
    <scope>NUCLEOTIDE SEQUENCE</scope>
    <source>
        <strain evidence="1">HR1</strain>
    </source>
</reference>
<protein>
    <submittedName>
        <fullName evidence="1">DDE-type integrase/transposase/recombinase</fullName>
    </submittedName>
</protein>
<sequence>MMVQIRFFEYEAVIKWTLCVCSTKEGLILNRKQKRMTVSNGLVEHFNRILCEALAKYANANKDDWDSYLSSVLFAYRMKFHSTTWYEPFYLMYDHDAILPIEFAVSTIQSKCAEESPQDDLLNRIHTLTRKVVVDRLEIQLRGKQKHQEKWKGPYYVHEDLRRFTTQPFEILPYPPPYVTTASIEEKFDAINVAIERAN</sequence>
<dbReference type="InterPro" id="IPR012337">
    <property type="entry name" value="RNaseH-like_sf"/>
</dbReference>
<dbReference type="GO" id="GO:0003676">
    <property type="term" value="F:nucleic acid binding"/>
    <property type="evidence" value="ECO:0007669"/>
    <property type="project" value="InterPro"/>
</dbReference>
<name>A0A8H3LZW9_9GLOM</name>
<dbReference type="Proteomes" id="UP000615446">
    <property type="component" value="Unassembled WGS sequence"/>
</dbReference>
<dbReference type="SUPFAM" id="SSF53098">
    <property type="entry name" value="Ribonuclease H-like"/>
    <property type="match status" value="1"/>
</dbReference>
<dbReference type="Gene3D" id="3.30.420.10">
    <property type="entry name" value="Ribonuclease H-like superfamily/Ribonuclease H"/>
    <property type="match status" value="1"/>
</dbReference>
<accession>A0A8H3LZW9</accession>
<comment type="caution">
    <text evidence="1">The sequence shown here is derived from an EMBL/GenBank/DDBJ whole genome shotgun (WGS) entry which is preliminary data.</text>
</comment>
<dbReference type="AlphaFoldDB" id="A0A8H3LZW9"/>
<gene>
    <name evidence="1" type="ORF">RCL2_002174700</name>
</gene>
<evidence type="ECO:0000313" key="1">
    <source>
        <dbReference type="EMBL" id="GES95055.1"/>
    </source>
</evidence>
<organism evidence="1 2">
    <name type="scientific">Rhizophagus clarus</name>
    <dbReference type="NCBI Taxonomy" id="94130"/>
    <lineage>
        <taxon>Eukaryota</taxon>
        <taxon>Fungi</taxon>
        <taxon>Fungi incertae sedis</taxon>
        <taxon>Mucoromycota</taxon>
        <taxon>Glomeromycotina</taxon>
        <taxon>Glomeromycetes</taxon>
        <taxon>Glomerales</taxon>
        <taxon>Glomeraceae</taxon>
        <taxon>Rhizophagus</taxon>
    </lineage>
</organism>